<dbReference type="GO" id="GO:0046872">
    <property type="term" value="F:metal ion binding"/>
    <property type="evidence" value="ECO:0007669"/>
    <property type="project" value="UniProtKB-KW"/>
</dbReference>
<dbReference type="InterPro" id="IPR011907">
    <property type="entry name" value="RNase_III"/>
</dbReference>
<evidence type="ECO:0000256" key="2">
    <source>
        <dbReference type="ARBA" id="ARBA00004496"/>
    </source>
</evidence>
<dbReference type="Proteomes" id="UP000198773">
    <property type="component" value="Unassembled WGS sequence"/>
</dbReference>
<dbReference type="PANTHER" id="PTHR11207">
    <property type="entry name" value="RIBONUCLEASE III"/>
    <property type="match status" value="1"/>
</dbReference>
<dbReference type="CDD" id="cd10845">
    <property type="entry name" value="DSRM_RNAse_III_family"/>
    <property type="match status" value="1"/>
</dbReference>
<evidence type="ECO:0000313" key="18">
    <source>
        <dbReference type="EMBL" id="SEA79559.1"/>
    </source>
</evidence>
<dbReference type="SMART" id="SM00358">
    <property type="entry name" value="DSRM"/>
    <property type="match status" value="1"/>
</dbReference>
<evidence type="ECO:0000256" key="6">
    <source>
        <dbReference type="ARBA" id="ARBA00022552"/>
    </source>
</evidence>
<keyword evidence="6 15" id="KW-0698">rRNA processing</keyword>
<dbReference type="PROSITE" id="PS00517">
    <property type="entry name" value="RNASE_3_1"/>
    <property type="match status" value="1"/>
</dbReference>
<comment type="function">
    <text evidence="15">Digests double-stranded RNA. Involved in the processing of primary rRNA transcript to yield the immediate precursors to the large and small rRNAs (23S and 16S). Processes some mRNAs, and tRNAs when they are encoded in the rRNA operon. Processes pre-crRNA and tracrRNA of type II CRISPR loci if present in the organism.</text>
</comment>
<proteinExistence type="inferred from homology"/>
<dbReference type="GO" id="GO:0003725">
    <property type="term" value="F:double-stranded RNA binding"/>
    <property type="evidence" value="ECO:0007669"/>
    <property type="project" value="TreeGrafter"/>
</dbReference>
<dbReference type="OrthoDB" id="9805026at2"/>
<dbReference type="HAMAP" id="MF_00104">
    <property type="entry name" value="RNase_III"/>
    <property type="match status" value="1"/>
</dbReference>
<feature type="active site" evidence="15">
    <location>
        <position position="119"/>
    </location>
</feature>
<comment type="subcellular location">
    <subcellularLocation>
        <location evidence="2 15">Cytoplasm</location>
    </subcellularLocation>
</comment>
<dbReference type="Pfam" id="PF14622">
    <property type="entry name" value="Ribonucleas_3_3"/>
    <property type="match status" value="1"/>
</dbReference>
<keyword evidence="11 15" id="KW-0255">Endonuclease</keyword>
<sequence length="227" mass="25598">MNRQQNPLSRLMPLLGHSFTEPELLQQALTHRSCKGRHNERLEFLGDAILSMVIAEALYQHFPNAKEGELTRMRASLVKGVTLAEIASELSIADYLRLGPGEMKSGGHRRESILADAFEAILGAIYLDAGLDVCKERILFWFASRLQQITPQQQKDSKTRLQEYLQGRRLALPVYQVEETVGEAHNQHFTVSCTIEGRTAVQATGSSRRKAEQDAAHKMLELIQHEH</sequence>
<dbReference type="InterPro" id="IPR014720">
    <property type="entry name" value="dsRBD_dom"/>
</dbReference>
<dbReference type="NCBIfam" id="TIGR02191">
    <property type="entry name" value="RNaseIII"/>
    <property type="match status" value="1"/>
</dbReference>
<dbReference type="FunFam" id="3.30.160.20:FF:000003">
    <property type="entry name" value="Ribonuclease 3"/>
    <property type="match status" value="1"/>
</dbReference>
<evidence type="ECO:0000256" key="11">
    <source>
        <dbReference type="ARBA" id="ARBA00022759"/>
    </source>
</evidence>
<comment type="cofactor">
    <cofactor evidence="15">
        <name>Mg(2+)</name>
        <dbReference type="ChEBI" id="CHEBI:18420"/>
    </cofactor>
</comment>
<feature type="domain" description="DRBM" evidence="16">
    <location>
        <begin position="156"/>
        <end position="225"/>
    </location>
</feature>
<dbReference type="CDD" id="cd00593">
    <property type="entry name" value="RIBOc"/>
    <property type="match status" value="1"/>
</dbReference>
<keyword evidence="5 15" id="KW-0963">Cytoplasm</keyword>
<evidence type="ECO:0000313" key="19">
    <source>
        <dbReference type="Proteomes" id="UP000198773"/>
    </source>
</evidence>
<keyword evidence="14 15" id="KW-0694">RNA-binding</keyword>
<keyword evidence="12 15" id="KW-0378">Hydrolase</keyword>
<organism evidence="18 19">
    <name type="scientific">Alkalimonas amylolytica</name>
    <dbReference type="NCBI Taxonomy" id="152573"/>
    <lineage>
        <taxon>Bacteria</taxon>
        <taxon>Pseudomonadati</taxon>
        <taxon>Pseudomonadota</taxon>
        <taxon>Gammaproteobacteria</taxon>
        <taxon>Alkalimonas</taxon>
    </lineage>
</organism>
<dbReference type="GO" id="GO:0042802">
    <property type="term" value="F:identical protein binding"/>
    <property type="evidence" value="ECO:0007669"/>
    <property type="project" value="UniProtKB-ARBA"/>
</dbReference>
<keyword evidence="15" id="KW-0699">rRNA-binding</keyword>
<dbReference type="GO" id="GO:0008033">
    <property type="term" value="P:tRNA processing"/>
    <property type="evidence" value="ECO:0007669"/>
    <property type="project" value="UniProtKB-KW"/>
</dbReference>
<evidence type="ECO:0000259" key="17">
    <source>
        <dbReference type="PROSITE" id="PS50142"/>
    </source>
</evidence>
<dbReference type="Gene3D" id="3.30.160.20">
    <property type="match status" value="1"/>
</dbReference>
<feature type="domain" description="RNase III" evidence="17">
    <location>
        <begin position="8"/>
        <end position="130"/>
    </location>
</feature>
<dbReference type="PROSITE" id="PS50137">
    <property type="entry name" value="DS_RBD"/>
    <property type="match status" value="1"/>
</dbReference>
<comment type="subunit">
    <text evidence="4 15">Homodimer.</text>
</comment>
<dbReference type="InterPro" id="IPR000999">
    <property type="entry name" value="RNase_III_dom"/>
</dbReference>
<dbReference type="RefSeq" id="WP_091343515.1">
    <property type="nucleotide sequence ID" value="NZ_FNRM01000006.1"/>
</dbReference>
<name>A0A1H4E457_ALKAM</name>
<dbReference type="EMBL" id="FNRM01000006">
    <property type="protein sequence ID" value="SEA79559.1"/>
    <property type="molecule type" value="Genomic_DNA"/>
</dbReference>
<dbReference type="PROSITE" id="PS50142">
    <property type="entry name" value="RNASE_3_2"/>
    <property type="match status" value="1"/>
</dbReference>
<evidence type="ECO:0000256" key="9">
    <source>
        <dbReference type="ARBA" id="ARBA00022722"/>
    </source>
</evidence>
<feature type="active site" evidence="15">
    <location>
        <position position="47"/>
    </location>
</feature>
<dbReference type="SUPFAM" id="SSF54768">
    <property type="entry name" value="dsRNA-binding domain-like"/>
    <property type="match status" value="1"/>
</dbReference>
<protein>
    <recommendedName>
        <fullName evidence="15">Ribonuclease 3</fullName>
        <ecNumber evidence="15">3.1.26.3</ecNumber>
    </recommendedName>
    <alternativeName>
        <fullName evidence="15">Ribonuclease III</fullName>
        <shortName evidence="15">RNase III</shortName>
    </alternativeName>
</protein>
<keyword evidence="19" id="KW-1185">Reference proteome</keyword>
<dbReference type="STRING" id="152573.SAMN04488051_106198"/>
<evidence type="ECO:0000259" key="16">
    <source>
        <dbReference type="PROSITE" id="PS50137"/>
    </source>
</evidence>
<dbReference type="Pfam" id="PF00035">
    <property type="entry name" value="dsrm"/>
    <property type="match status" value="1"/>
</dbReference>
<dbReference type="GO" id="GO:0019843">
    <property type="term" value="F:rRNA binding"/>
    <property type="evidence" value="ECO:0007669"/>
    <property type="project" value="UniProtKB-KW"/>
</dbReference>
<evidence type="ECO:0000256" key="7">
    <source>
        <dbReference type="ARBA" id="ARBA00022664"/>
    </source>
</evidence>
<evidence type="ECO:0000256" key="12">
    <source>
        <dbReference type="ARBA" id="ARBA00022801"/>
    </source>
</evidence>
<keyword evidence="9 15" id="KW-0540">Nuclease</keyword>
<dbReference type="InterPro" id="IPR036389">
    <property type="entry name" value="RNase_III_sf"/>
</dbReference>
<evidence type="ECO:0000256" key="14">
    <source>
        <dbReference type="ARBA" id="ARBA00022884"/>
    </source>
</evidence>
<evidence type="ECO:0000256" key="3">
    <source>
        <dbReference type="ARBA" id="ARBA00010183"/>
    </source>
</evidence>
<keyword evidence="10 15" id="KW-0479">Metal-binding</keyword>
<evidence type="ECO:0000256" key="5">
    <source>
        <dbReference type="ARBA" id="ARBA00022490"/>
    </source>
</evidence>
<dbReference type="GO" id="GO:0004525">
    <property type="term" value="F:ribonuclease III activity"/>
    <property type="evidence" value="ECO:0007669"/>
    <property type="project" value="UniProtKB-UniRule"/>
</dbReference>
<dbReference type="AlphaFoldDB" id="A0A1H4E457"/>
<dbReference type="SMART" id="SM00535">
    <property type="entry name" value="RIBOc"/>
    <property type="match status" value="1"/>
</dbReference>
<accession>A0A1H4E457</accession>
<dbReference type="Gene3D" id="1.10.1520.10">
    <property type="entry name" value="Ribonuclease III domain"/>
    <property type="match status" value="1"/>
</dbReference>
<comment type="catalytic activity">
    <reaction evidence="1 15">
        <text>Endonucleolytic cleavage to 5'-phosphomonoester.</text>
        <dbReference type="EC" id="3.1.26.3"/>
    </reaction>
</comment>
<evidence type="ECO:0000256" key="13">
    <source>
        <dbReference type="ARBA" id="ARBA00022842"/>
    </source>
</evidence>
<feature type="binding site" evidence="15">
    <location>
        <position position="119"/>
    </location>
    <ligand>
        <name>Mg(2+)</name>
        <dbReference type="ChEBI" id="CHEBI:18420"/>
    </ligand>
</feature>
<evidence type="ECO:0000256" key="8">
    <source>
        <dbReference type="ARBA" id="ARBA00022694"/>
    </source>
</evidence>
<evidence type="ECO:0000256" key="4">
    <source>
        <dbReference type="ARBA" id="ARBA00011738"/>
    </source>
</evidence>
<gene>
    <name evidence="15" type="primary">rnc</name>
    <name evidence="18" type="ORF">SAMN04488051_106198</name>
</gene>
<dbReference type="GO" id="GO:0006364">
    <property type="term" value="P:rRNA processing"/>
    <property type="evidence" value="ECO:0007669"/>
    <property type="project" value="UniProtKB-UniRule"/>
</dbReference>
<dbReference type="GO" id="GO:0010468">
    <property type="term" value="P:regulation of gene expression"/>
    <property type="evidence" value="ECO:0007669"/>
    <property type="project" value="TreeGrafter"/>
</dbReference>
<reference evidence="18 19" key="1">
    <citation type="submission" date="2016-10" db="EMBL/GenBank/DDBJ databases">
        <authorList>
            <person name="de Groot N.N."/>
        </authorList>
    </citation>
    <scope>NUCLEOTIDE SEQUENCE [LARGE SCALE GENOMIC DNA]</scope>
    <source>
        <strain evidence="18 19">CGMCC 1.3430</strain>
    </source>
</reference>
<evidence type="ECO:0000256" key="10">
    <source>
        <dbReference type="ARBA" id="ARBA00022723"/>
    </source>
</evidence>
<dbReference type="PANTHER" id="PTHR11207:SF0">
    <property type="entry name" value="RIBONUCLEASE 3"/>
    <property type="match status" value="1"/>
</dbReference>
<keyword evidence="8 15" id="KW-0819">tRNA processing</keyword>
<dbReference type="GO" id="GO:0005737">
    <property type="term" value="C:cytoplasm"/>
    <property type="evidence" value="ECO:0007669"/>
    <property type="project" value="UniProtKB-SubCell"/>
</dbReference>
<keyword evidence="13 15" id="KW-0460">Magnesium</keyword>
<dbReference type="SUPFAM" id="SSF69065">
    <property type="entry name" value="RNase III domain-like"/>
    <property type="match status" value="1"/>
</dbReference>
<dbReference type="FunFam" id="1.10.1520.10:FF:000001">
    <property type="entry name" value="Ribonuclease 3"/>
    <property type="match status" value="1"/>
</dbReference>
<evidence type="ECO:0000256" key="15">
    <source>
        <dbReference type="HAMAP-Rule" id="MF_00104"/>
    </source>
</evidence>
<dbReference type="EC" id="3.1.26.3" evidence="15"/>
<feature type="binding site" evidence="15">
    <location>
        <position position="116"/>
    </location>
    <ligand>
        <name>Mg(2+)</name>
        <dbReference type="ChEBI" id="CHEBI:18420"/>
    </ligand>
</feature>
<comment type="similarity">
    <text evidence="3">Belongs to the ribonuclease III family.</text>
</comment>
<evidence type="ECO:0000256" key="1">
    <source>
        <dbReference type="ARBA" id="ARBA00000109"/>
    </source>
</evidence>
<keyword evidence="7 15" id="KW-0507">mRNA processing</keyword>
<feature type="binding site" evidence="15">
    <location>
        <position position="43"/>
    </location>
    <ligand>
        <name>Mg(2+)</name>
        <dbReference type="ChEBI" id="CHEBI:18420"/>
    </ligand>
</feature>
<dbReference type="GO" id="GO:0006397">
    <property type="term" value="P:mRNA processing"/>
    <property type="evidence" value="ECO:0007669"/>
    <property type="project" value="UniProtKB-UniRule"/>
</dbReference>